<dbReference type="Proteomes" id="UP000216446">
    <property type="component" value="Unassembled WGS sequence"/>
</dbReference>
<feature type="domain" description="Glycosyl transferase family 1" evidence="1">
    <location>
        <begin position="189"/>
        <end position="364"/>
    </location>
</feature>
<dbReference type="GO" id="GO:0016757">
    <property type="term" value="F:glycosyltransferase activity"/>
    <property type="evidence" value="ECO:0007669"/>
    <property type="project" value="InterPro"/>
</dbReference>
<dbReference type="InParanoid" id="A0A259TYX1"/>
<dbReference type="PANTHER" id="PTHR45947:SF3">
    <property type="entry name" value="SULFOQUINOVOSYL TRANSFERASE SQD2"/>
    <property type="match status" value="1"/>
</dbReference>
<comment type="caution">
    <text evidence="3">The sequence shown here is derived from an EMBL/GenBank/DDBJ whole genome shotgun (WGS) entry which is preliminary data.</text>
</comment>
<evidence type="ECO:0000313" key="4">
    <source>
        <dbReference type="Proteomes" id="UP000216446"/>
    </source>
</evidence>
<accession>A0A259TYX1</accession>
<dbReference type="InterPro" id="IPR028098">
    <property type="entry name" value="Glyco_trans_4-like_N"/>
</dbReference>
<proteinExistence type="predicted"/>
<sequence>MTIGITCYPTFGGSGVVATELGKALAARGHTVHFIAYALPLRLEHVAENLYFHEVRVNTYPLFEYPPYALALASKMIDVVKHEGLDLLHVHYAIPHATSAVLARQILESSGHDVPVVTTLHGTDITIVGKDPSFKPVVEHAIDASDGVTAVSDWLRRETCSSFDISQEIEVIPNFIDTERFQRHPKDHFKRAIAPDGEKLLVHVSNFRKVKRATDVVEVFSRLHESGVWPEGHPKHGQPGGVKLLMVGDGPDRAASEVRAREAGVWNDVRFIGKQEPVEEILSIADLFLMPSASETFGLAALEAMACGVPVVSSDIGGLPELNLDGVTGFLRPLADVDGMTEASRRILTDPELHARMARAARERAVSEFELDQIVPQYEAHYQRVMDARTVTA</sequence>
<evidence type="ECO:0000259" key="2">
    <source>
        <dbReference type="Pfam" id="PF13439"/>
    </source>
</evidence>
<protein>
    <submittedName>
        <fullName evidence="3">N-acetyl-alpha-D-glucosaminyl L-malate synthase BshA</fullName>
    </submittedName>
</protein>
<dbReference type="OrthoDB" id="9810929at2"/>
<keyword evidence="4" id="KW-1185">Reference proteome</keyword>
<dbReference type="AlphaFoldDB" id="A0A259TYX1"/>
<feature type="domain" description="Glycosyltransferase subfamily 4-like N-terminal" evidence="2">
    <location>
        <begin position="11"/>
        <end position="180"/>
    </location>
</feature>
<dbReference type="InterPro" id="IPR023881">
    <property type="entry name" value="Thiol_BshA"/>
</dbReference>
<dbReference type="PANTHER" id="PTHR45947">
    <property type="entry name" value="SULFOQUINOVOSYL TRANSFERASE SQD2"/>
    <property type="match status" value="1"/>
</dbReference>
<dbReference type="Gene3D" id="3.40.50.2000">
    <property type="entry name" value="Glycogen Phosphorylase B"/>
    <property type="match status" value="2"/>
</dbReference>
<dbReference type="Pfam" id="PF00534">
    <property type="entry name" value="Glycos_transf_1"/>
    <property type="match status" value="1"/>
</dbReference>
<evidence type="ECO:0000259" key="1">
    <source>
        <dbReference type="Pfam" id="PF00534"/>
    </source>
</evidence>
<dbReference type="RefSeq" id="WP_094547598.1">
    <property type="nucleotide sequence ID" value="NZ_MQWB01000001.1"/>
</dbReference>
<gene>
    <name evidence="3" type="ORF">BSZ36_07820</name>
</gene>
<dbReference type="InterPro" id="IPR001296">
    <property type="entry name" value="Glyco_trans_1"/>
</dbReference>
<dbReference type="SUPFAM" id="SSF53756">
    <property type="entry name" value="UDP-Glycosyltransferase/glycogen phosphorylase"/>
    <property type="match status" value="1"/>
</dbReference>
<dbReference type="Pfam" id="PF13439">
    <property type="entry name" value="Glyco_transf_4"/>
    <property type="match status" value="1"/>
</dbReference>
<reference evidence="3 4" key="1">
    <citation type="submission" date="2016-11" db="EMBL/GenBank/DDBJ databases">
        <title>Study of marine rhodopsin-containing bacteria.</title>
        <authorList>
            <person name="Yoshizawa S."/>
            <person name="Kumagai Y."/>
            <person name="Kogure K."/>
        </authorList>
    </citation>
    <scope>NUCLEOTIDE SEQUENCE [LARGE SCALE GENOMIC DNA]</scope>
    <source>
        <strain evidence="3 4">SG-29</strain>
    </source>
</reference>
<dbReference type="InterPro" id="IPR050194">
    <property type="entry name" value="Glycosyltransferase_grp1"/>
</dbReference>
<name>A0A259TYX1_9BACT</name>
<evidence type="ECO:0000313" key="3">
    <source>
        <dbReference type="EMBL" id="OZC02886.1"/>
    </source>
</evidence>
<organism evidence="3 4">
    <name type="scientific">Rubricoccus marinus</name>
    <dbReference type="NCBI Taxonomy" id="716817"/>
    <lineage>
        <taxon>Bacteria</taxon>
        <taxon>Pseudomonadati</taxon>
        <taxon>Rhodothermota</taxon>
        <taxon>Rhodothermia</taxon>
        <taxon>Rhodothermales</taxon>
        <taxon>Rubricoccaceae</taxon>
        <taxon>Rubricoccus</taxon>
    </lineage>
</organism>
<dbReference type="NCBIfam" id="TIGR03999">
    <property type="entry name" value="thiol_BshA"/>
    <property type="match status" value="1"/>
</dbReference>
<dbReference type="EMBL" id="MQWB01000001">
    <property type="protein sequence ID" value="OZC02886.1"/>
    <property type="molecule type" value="Genomic_DNA"/>
</dbReference>
<dbReference type="GO" id="GO:0071793">
    <property type="term" value="P:bacillithiol biosynthetic process"/>
    <property type="evidence" value="ECO:0007669"/>
    <property type="project" value="InterPro"/>
</dbReference>